<organism evidence="1 2">
    <name type="scientific">Dyadobacter subterraneus</name>
    <dbReference type="NCBI Taxonomy" id="2773304"/>
    <lineage>
        <taxon>Bacteria</taxon>
        <taxon>Pseudomonadati</taxon>
        <taxon>Bacteroidota</taxon>
        <taxon>Cytophagia</taxon>
        <taxon>Cytophagales</taxon>
        <taxon>Spirosomataceae</taxon>
        <taxon>Dyadobacter</taxon>
    </lineage>
</organism>
<dbReference type="EMBL" id="JACYGY010000001">
    <property type="protein sequence ID" value="MBE9464048.1"/>
    <property type="molecule type" value="Genomic_DNA"/>
</dbReference>
<dbReference type="RefSeq" id="WP_194122130.1">
    <property type="nucleotide sequence ID" value="NZ_JACYGY010000001.1"/>
</dbReference>
<protein>
    <submittedName>
        <fullName evidence="1">Addiction module protein</fullName>
    </submittedName>
</protein>
<sequence length="76" mass="8808">MKLQVIQDGSGKSAGVFIPIEDWTLIKANYPDIETLESQIPDWQKELLDLRINAISKNPEKLRPIEELFDELDREI</sequence>
<name>A0ABR9WEX9_9BACT</name>
<dbReference type="Proteomes" id="UP000634134">
    <property type="component" value="Unassembled WGS sequence"/>
</dbReference>
<evidence type="ECO:0000313" key="1">
    <source>
        <dbReference type="EMBL" id="MBE9464048.1"/>
    </source>
</evidence>
<accession>A0ABR9WEX9</accession>
<evidence type="ECO:0000313" key="2">
    <source>
        <dbReference type="Proteomes" id="UP000634134"/>
    </source>
</evidence>
<gene>
    <name evidence="1" type="ORF">IEE83_19360</name>
</gene>
<proteinExistence type="predicted"/>
<reference evidence="2" key="1">
    <citation type="submission" date="2023-07" db="EMBL/GenBank/DDBJ databases">
        <title>Dyadobacter sp. nov 'subterranea' isolated from contaminted grondwater.</title>
        <authorList>
            <person name="Szabo I."/>
            <person name="Al-Omari J."/>
            <person name="Szerdahelyi S.G."/>
            <person name="Rado J."/>
        </authorList>
    </citation>
    <scope>NUCLEOTIDE SEQUENCE [LARGE SCALE GENOMIC DNA]</scope>
    <source>
        <strain evidence="2">UP-52</strain>
    </source>
</reference>
<keyword evidence="2" id="KW-1185">Reference proteome</keyword>
<comment type="caution">
    <text evidence="1">The sequence shown here is derived from an EMBL/GenBank/DDBJ whole genome shotgun (WGS) entry which is preliminary data.</text>
</comment>